<dbReference type="PANTHER" id="PTHR43077">
    <property type="entry name" value="TRANSPORT PERMEASE YVFS-RELATED"/>
    <property type="match status" value="1"/>
</dbReference>
<evidence type="ECO:0000256" key="1">
    <source>
        <dbReference type="ARBA" id="ARBA00004141"/>
    </source>
</evidence>
<feature type="transmembrane region" description="Helical" evidence="5">
    <location>
        <begin position="671"/>
        <end position="693"/>
    </location>
</feature>
<dbReference type="InterPro" id="IPR017500">
    <property type="entry name" value="Phage_infect_YhgE_N"/>
</dbReference>
<gene>
    <name evidence="7" type="ORF">L8V00_09020</name>
</gene>
<dbReference type="PANTHER" id="PTHR43077:SF5">
    <property type="entry name" value="PHAGE INFECTION PROTEIN"/>
    <property type="match status" value="1"/>
</dbReference>
<feature type="transmembrane region" description="Helical" evidence="5">
    <location>
        <begin position="21"/>
        <end position="43"/>
    </location>
</feature>
<dbReference type="Proteomes" id="UP001146469">
    <property type="component" value="Unassembled WGS sequence"/>
</dbReference>
<dbReference type="InterPro" id="IPR017501">
    <property type="entry name" value="Phage_infect_YhgE_C"/>
</dbReference>
<reference evidence="7" key="1">
    <citation type="submission" date="2022-02" db="EMBL/GenBank/DDBJ databases">
        <title>Corynebacterium sp. from urogenital microbiome.</title>
        <authorList>
            <person name="Cappelli E.A."/>
            <person name="Ribeiro T.G."/>
            <person name="Peixe L."/>
        </authorList>
    </citation>
    <scope>NUCLEOTIDE SEQUENCE</scope>
    <source>
        <strain evidence="7">C8Ua_174</strain>
    </source>
</reference>
<comment type="caution">
    <text evidence="7">The sequence shown here is derived from an EMBL/GenBank/DDBJ whole genome shotgun (WGS) entry which is preliminary data.</text>
</comment>
<keyword evidence="3 5" id="KW-1133">Transmembrane helix</keyword>
<feature type="transmembrane region" description="Helical" evidence="5">
    <location>
        <begin position="510"/>
        <end position="534"/>
    </location>
</feature>
<feature type="transmembrane region" description="Helical" evidence="5">
    <location>
        <begin position="555"/>
        <end position="576"/>
    </location>
</feature>
<protein>
    <submittedName>
        <fullName evidence="7">YhgE/Pip domain-containing protein</fullName>
    </submittedName>
</protein>
<dbReference type="AlphaFoldDB" id="A0A9X3LPD3"/>
<accession>A0A9X3LPD3</accession>
<evidence type="ECO:0000256" key="5">
    <source>
        <dbReference type="SAM" id="Phobius"/>
    </source>
</evidence>
<dbReference type="InterPro" id="IPR023908">
    <property type="entry name" value="xxxLxxG_rpt"/>
</dbReference>
<dbReference type="NCBIfam" id="TIGR03061">
    <property type="entry name" value="pip_yhgE_Nterm"/>
    <property type="match status" value="1"/>
</dbReference>
<keyword evidence="8" id="KW-1185">Reference proteome</keyword>
<evidence type="ECO:0000256" key="2">
    <source>
        <dbReference type="ARBA" id="ARBA00022692"/>
    </source>
</evidence>
<evidence type="ECO:0000259" key="6">
    <source>
        <dbReference type="Pfam" id="PF12698"/>
    </source>
</evidence>
<keyword evidence="2 5" id="KW-0812">Transmembrane</keyword>
<evidence type="ECO:0000256" key="3">
    <source>
        <dbReference type="ARBA" id="ARBA00022989"/>
    </source>
</evidence>
<name>A0A9X3LPD3_9CORY</name>
<dbReference type="Pfam" id="PF12698">
    <property type="entry name" value="ABC2_membrane_3"/>
    <property type="match status" value="2"/>
</dbReference>
<dbReference type="NCBIfam" id="TIGR03062">
    <property type="entry name" value="pip_yhgE_Cterm"/>
    <property type="match status" value="1"/>
</dbReference>
<dbReference type="InterPro" id="IPR051328">
    <property type="entry name" value="T7SS_ABC-Transporter"/>
</dbReference>
<evidence type="ECO:0000313" key="7">
    <source>
        <dbReference type="EMBL" id="MCZ9290338.1"/>
    </source>
</evidence>
<dbReference type="GO" id="GO:0016020">
    <property type="term" value="C:membrane"/>
    <property type="evidence" value="ECO:0007669"/>
    <property type="project" value="UniProtKB-SubCell"/>
</dbReference>
<dbReference type="RefSeq" id="WP_269944816.1">
    <property type="nucleotide sequence ID" value="NZ_JAKMUT010000008.1"/>
</dbReference>
<dbReference type="EMBL" id="JAKMUT010000008">
    <property type="protein sequence ID" value="MCZ9290338.1"/>
    <property type="molecule type" value="Genomic_DNA"/>
</dbReference>
<feature type="transmembrane region" description="Helical" evidence="5">
    <location>
        <begin position="617"/>
        <end position="636"/>
    </location>
</feature>
<comment type="subcellular location">
    <subcellularLocation>
        <location evidence="1">Membrane</location>
        <topology evidence="1">Multi-pass membrane protein</topology>
    </subcellularLocation>
</comment>
<feature type="transmembrane region" description="Helical" evidence="5">
    <location>
        <begin position="588"/>
        <end position="610"/>
    </location>
</feature>
<dbReference type="NCBIfam" id="TIGR03057">
    <property type="entry name" value="xxxLxxG_by_4"/>
    <property type="match status" value="7"/>
</dbReference>
<proteinExistence type="predicted"/>
<feature type="domain" description="ABC-2 type transporter transmembrane" evidence="6">
    <location>
        <begin position="23"/>
        <end position="162"/>
    </location>
</feature>
<dbReference type="Gene3D" id="3.40.1710.10">
    <property type="entry name" value="abc type-2 transporter like domain"/>
    <property type="match status" value="1"/>
</dbReference>
<keyword evidence="4 5" id="KW-0472">Membrane</keyword>
<evidence type="ECO:0000256" key="4">
    <source>
        <dbReference type="ARBA" id="ARBA00023136"/>
    </source>
</evidence>
<evidence type="ECO:0000313" key="8">
    <source>
        <dbReference type="Proteomes" id="UP001146469"/>
    </source>
</evidence>
<dbReference type="GO" id="GO:0140359">
    <property type="term" value="F:ABC-type transporter activity"/>
    <property type="evidence" value="ECO:0007669"/>
    <property type="project" value="InterPro"/>
</dbReference>
<organism evidence="7 8">
    <name type="scientific">Corynebacterium evansiae</name>
    <dbReference type="NCBI Taxonomy" id="2913499"/>
    <lineage>
        <taxon>Bacteria</taxon>
        <taxon>Bacillati</taxon>
        <taxon>Actinomycetota</taxon>
        <taxon>Actinomycetes</taxon>
        <taxon>Mycobacteriales</taxon>
        <taxon>Corynebacteriaceae</taxon>
        <taxon>Corynebacterium</taxon>
    </lineage>
</organism>
<sequence>MLAGFKLNSEIRSFKRNKLTRAALVILVLMPLLYSALYLWAFWNPFGNLNSLPVALVNSDKGTNVDGKELRAGDQVIQGLKENDQISWIETDAEDARKGVESGQYYFSLELPENFSEAVASPTSDNPEKANLISTYNDANGYLSTMIGQNVMREVISVVGDKISAEAVDKVLVGIVDAGSGMQKAAIGAGKLADGTAELKDGSIQLDDGANKLADGLATAKDGSGRLRKGATDLDDGLVKLHDGSGKLADGTDELATKVNAAADKINGKAGKLNELEDGVNKLGDGASQVNDGVQKLNTQLGGVTKAQGDHAANLRGLSRDLRGTGVPAAITAADELDKVAFALETQGLGPKSQNASDLKRLADGSAQLSYQLNDPNAPLRNGVTELKGLPGQFKQLQDGVNELNDGAQTLNEKMGEASDGAGKLKDGVIKLDDGNTKLKDGADKLVEGTGKAKDGTAKLDDGASELHTKLSDGSKQVPNWNEGQRLATASTIGGPVDLKSDNDSGNHTFGAGMAPFFFSMALFIGGIMVYVMIKPLQARTVNSGVHSWRAALSGFLPTGLLAIGQAAVVVGVTVWGVGMEVDNLPGLFLFAALVALVWMLMNQMFIAFMGPGPGRVAALAVLMLMIVASGGLYPVETQNKFFQFLHPFDPMTYTVNGFRQLIYGFYDERLPIAVGVLFLVGLGCFLVTTLSARSQQTWTMKRLHPVLNA</sequence>
<dbReference type="InterPro" id="IPR013525">
    <property type="entry name" value="ABC2_TM"/>
</dbReference>
<feature type="domain" description="ABC-2 type transporter transmembrane" evidence="6">
    <location>
        <begin position="485"/>
        <end position="689"/>
    </location>
</feature>